<protein>
    <recommendedName>
        <fullName evidence="5">Major facilitator superfamily (MFS) profile domain-containing protein</fullName>
    </recommendedName>
</protein>
<dbReference type="AlphaFoldDB" id="A0A1Y3BC11"/>
<evidence type="ECO:0008006" key="5">
    <source>
        <dbReference type="Google" id="ProtNLM"/>
    </source>
</evidence>
<dbReference type="PANTHER" id="PTHR11388:SF76">
    <property type="entry name" value="SOLUTE CARRIER ORGANIC ANION TRANSPORTER FAMILY MEMBER"/>
    <property type="match status" value="1"/>
</dbReference>
<dbReference type="PANTHER" id="PTHR11388">
    <property type="entry name" value="ORGANIC ANION TRANSPORTER"/>
    <property type="match status" value="1"/>
</dbReference>
<dbReference type="GO" id="GO:0016323">
    <property type="term" value="C:basolateral plasma membrane"/>
    <property type="evidence" value="ECO:0007669"/>
    <property type="project" value="TreeGrafter"/>
</dbReference>
<evidence type="ECO:0000256" key="2">
    <source>
        <dbReference type="SAM" id="Phobius"/>
    </source>
</evidence>
<dbReference type="GO" id="GO:0015347">
    <property type="term" value="F:sodium-independent organic anion transmembrane transporter activity"/>
    <property type="evidence" value="ECO:0007669"/>
    <property type="project" value="TreeGrafter"/>
</dbReference>
<keyword evidence="2" id="KW-1133">Transmembrane helix</keyword>
<dbReference type="EMBL" id="MUJZ01035923">
    <property type="protein sequence ID" value="OTF76755.1"/>
    <property type="molecule type" value="Genomic_DNA"/>
</dbReference>
<accession>A0A1Y3BC11</accession>
<keyword evidence="2" id="KW-0472">Membrane</keyword>
<sequence>MEDPLSCQYDSNGYDNGGGRSTVIAAVVILWIACLLNGIGYTAFYTIGLPYVDDNIKKKNSPIYLSTISTIRLLGPTLGFTLSSISLQFYENPL</sequence>
<comment type="caution">
    <text evidence="3">The sequence shown here is derived from an EMBL/GenBank/DDBJ whole genome shotgun (WGS) entry which is preliminary data.</text>
</comment>
<proteinExistence type="predicted"/>
<reference evidence="3 4" key="1">
    <citation type="submission" date="2017-03" db="EMBL/GenBank/DDBJ databases">
        <title>Genome Survey of Euroglyphus maynei.</title>
        <authorList>
            <person name="Arlian L.G."/>
            <person name="Morgan M.S."/>
            <person name="Rider S.D."/>
        </authorList>
    </citation>
    <scope>NUCLEOTIDE SEQUENCE [LARGE SCALE GENOMIC DNA]</scope>
    <source>
        <strain evidence="3">Arlian Lab</strain>
        <tissue evidence="3">Whole body</tissue>
    </source>
</reference>
<dbReference type="OrthoDB" id="5062115at2759"/>
<dbReference type="Pfam" id="PF03137">
    <property type="entry name" value="OATP"/>
    <property type="match status" value="1"/>
</dbReference>
<dbReference type="Proteomes" id="UP000194236">
    <property type="component" value="Unassembled WGS sequence"/>
</dbReference>
<keyword evidence="4" id="KW-1185">Reference proteome</keyword>
<keyword evidence="1" id="KW-1015">Disulfide bond</keyword>
<dbReference type="SUPFAM" id="SSF103473">
    <property type="entry name" value="MFS general substrate transporter"/>
    <property type="match status" value="1"/>
</dbReference>
<evidence type="ECO:0000256" key="1">
    <source>
        <dbReference type="ARBA" id="ARBA00023157"/>
    </source>
</evidence>
<feature type="non-terminal residue" evidence="3">
    <location>
        <position position="94"/>
    </location>
</feature>
<evidence type="ECO:0000313" key="3">
    <source>
        <dbReference type="EMBL" id="OTF76755.1"/>
    </source>
</evidence>
<organism evidence="3 4">
    <name type="scientific">Euroglyphus maynei</name>
    <name type="common">Mayne's house dust mite</name>
    <dbReference type="NCBI Taxonomy" id="6958"/>
    <lineage>
        <taxon>Eukaryota</taxon>
        <taxon>Metazoa</taxon>
        <taxon>Ecdysozoa</taxon>
        <taxon>Arthropoda</taxon>
        <taxon>Chelicerata</taxon>
        <taxon>Arachnida</taxon>
        <taxon>Acari</taxon>
        <taxon>Acariformes</taxon>
        <taxon>Sarcoptiformes</taxon>
        <taxon>Astigmata</taxon>
        <taxon>Psoroptidia</taxon>
        <taxon>Analgoidea</taxon>
        <taxon>Pyroglyphidae</taxon>
        <taxon>Pyroglyphinae</taxon>
        <taxon>Euroglyphus</taxon>
    </lineage>
</organism>
<feature type="transmembrane region" description="Helical" evidence="2">
    <location>
        <begin position="23"/>
        <end position="52"/>
    </location>
</feature>
<evidence type="ECO:0000313" key="4">
    <source>
        <dbReference type="Proteomes" id="UP000194236"/>
    </source>
</evidence>
<dbReference type="GO" id="GO:0043252">
    <property type="term" value="P:sodium-independent organic anion transport"/>
    <property type="evidence" value="ECO:0007669"/>
    <property type="project" value="TreeGrafter"/>
</dbReference>
<keyword evidence="2" id="KW-0812">Transmembrane</keyword>
<name>A0A1Y3BC11_EURMA</name>
<dbReference type="InterPro" id="IPR036259">
    <property type="entry name" value="MFS_trans_sf"/>
</dbReference>
<gene>
    <name evidence="3" type="ORF">BLA29_014285</name>
</gene>
<dbReference type="InterPro" id="IPR004156">
    <property type="entry name" value="OATP"/>
</dbReference>